<organism evidence="1">
    <name type="scientific">Lepeophtheirus salmonis</name>
    <name type="common">Salmon louse</name>
    <name type="synonym">Caligus salmonis</name>
    <dbReference type="NCBI Taxonomy" id="72036"/>
    <lineage>
        <taxon>Eukaryota</taxon>
        <taxon>Metazoa</taxon>
        <taxon>Ecdysozoa</taxon>
        <taxon>Arthropoda</taxon>
        <taxon>Crustacea</taxon>
        <taxon>Multicrustacea</taxon>
        <taxon>Hexanauplia</taxon>
        <taxon>Copepoda</taxon>
        <taxon>Siphonostomatoida</taxon>
        <taxon>Caligidae</taxon>
        <taxon>Lepeophtheirus</taxon>
    </lineage>
</organism>
<dbReference type="EMBL" id="HACA01017005">
    <property type="protein sequence ID" value="CDW34366.1"/>
    <property type="molecule type" value="Transcribed_RNA"/>
</dbReference>
<sequence>MNRQRLRMTLSFSISQLLDFPWLSPLCQWRSDLFNSSQMPAFDFFIAFSYEFVLFSQKTVRMKMKEYK</sequence>
<proteinExistence type="predicted"/>
<dbReference type="AlphaFoldDB" id="A0A0K2U9K3"/>
<reference evidence="1" key="1">
    <citation type="submission" date="2014-05" db="EMBL/GenBank/DDBJ databases">
        <authorList>
            <person name="Chronopoulou M."/>
        </authorList>
    </citation>
    <scope>NUCLEOTIDE SEQUENCE</scope>
    <source>
        <tissue evidence="1">Whole organism</tissue>
    </source>
</reference>
<evidence type="ECO:0000313" key="1">
    <source>
        <dbReference type="EMBL" id="CDW34366.1"/>
    </source>
</evidence>
<accession>A0A0K2U9K3</accession>
<name>A0A0K2U9K3_LEPSM</name>
<protein>
    <submittedName>
        <fullName evidence="1">Uncharacterized protein</fullName>
    </submittedName>
</protein>